<accession>A0A9P6HBD4</accession>
<sequence length="230" mass="24539">MKTVSSQSARVDQSAKTAKFGQSAKLDKVKKWIAHSGFGLCTNTLNIGAEVQTLTFPFTKAHSPHIIFALHPGTMGERWPNGTFEQILGVTKAVAQELPVTKEFGSGKVCSATFCFAPTCDQAPDNDNDNNATSLSKPSPLSCARPSVPQSEFFGHGYLGVLGTMPSLSDLHPSAVNLYLQLPPPPAPGFSDVSSQGYCIMLSQFTSLDTLAPRPPHCALSCRSTVLLVQ</sequence>
<comment type="caution">
    <text evidence="1">The sequence shown here is derived from an EMBL/GenBank/DDBJ whole genome shotgun (WGS) entry which is preliminary data.</text>
</comment>
<dbReference type="Proteomes" id="UP000736335">
    <property type="component" value="Unassembled WGS sequence"/>
</dbReference>
<keyword evidence="2" id="KW-1185">Reference proteome</keyword>
<reference evidence="1" key="1">
    <citation type="journal article" date="2020" name="Nat. Commun.">
        <title>Large-scale genome sequencing of mycorrhizal fungi provides insights into the early evolution of symbiotic traits.</title>
        <authorList>
            <person name="Miyauchi S."/>
            <person name="Kiss E."/>
            <person name="Kuo A."/>
            <person name="Drula E."/>
            <person name="Kohler A."/>
            <person name="Sanchez-Garcia M."/>
            <person name="Morin E."/>
            <person name="Andreopoulos B."/>
            <person name="Barry K.W."/>
            <person name="Bonito G."/>
            <person name="Buee M."/>
            <person name="Carver A."/>
            <person name="Chen C."/>
            <person name="Cichocki N."/>
            <person name="Clum A."/>
            <person name="Culley D."/>
            <person name="Crous P.W."/>
            <person name="Fauchery L."/>
            <person name="Girlanda M."/>
            <person name="Hayes R.D."/>
            <person name="Keri Z."/>
            <person name="LaButti K."/>
            <person name="Lipzen A."/>
            <person name="Lombard V."/>
            <person name="Magnuson J."/>
            <person name="Maillard F."/>
            <person name="Murat C."/>
            <person name="Nolan M."/>
            <person name="Ohm R.A."/>
            <person name="Pangilinan J."/>
            <person name="Pereira M.F."/>
            <person name="Perotto S."/>
            <person name="Peter M."/>
            <person name="Pfister S."/>
            <person name="Riley R."/>
            <person name="Sitrit Y."/>
            <person name="Stielow J.B."/>
            <person name="Szollosi G."/>
            <person name="Zifcakova L."/>
            <person name="Stursova M."/>
            <person name="Spatafora J.W."/>
            <person name="Tedersoo L."/>
            <person name="Vaario L.M."/>
            <person name="Yamada A."/>
            <person name="Yan M."/>
            <person name="Wang P."/>
            <person name="Xu J."/>
            <person name="Bruns T."/>
            <person name="Baldrian P."/>
            <person name="Vilgalys R."/>
            <person name="Dunand C."/>
            <person name="Henrissat B."/>
            <person name="Grigoriev I.V."/>
            <person name="Hibbett D."/>
            <person name="Nagy L.G."/>
            <person name="Martin F.M."/>
        </authorList>
    </citation>
    <scope>NUCLEOTIDE SEQUENCE</scope>
    <source>
        <strain evidence="1">UH-Tt-Lm1</strain>
    </source>
</reference>
<evidence type="ECO:0000313" key="1">
    <source>
        <dbReference type="EMBL" id="KAF9783432.1"/>
    </source>
</evidence>
<proteinExistence type="predicted"/>
<name>A0A9P6HBD4_9AGAM</name>
<gene>
    <name evidence="1" type="ORF">BJ322DRAFT_1022096</name>
</gene>
<organism evidence="1 2">
    <name type="scientific">Thelephora terrestris</name>
    <dbReference type="NCBI Taxonomy" id="56493"/>
    <lineage>
        <taxon>Eukaryota</taxon>
        <taxon>Fungi</taxon>
        <taxon>Dikarya</taxon>
        <taxon>Basidiomycota</taxon>
        <taxon>Agaricomycotina</taxon>
        <taxon>Agaricomycetes</taxon>
        <taxon>Thelephorales</taxon>
        <taxon>Thelephoraceae</taxon>
        <taxon>Thelephora</taxon>
    </lineage>
</organism>
<dbReference type="AlphaFoldDB" id="A0A9P6HBD4"/>
<evidence type="ECO:0000313" key="2">
    <source>
        <dbReference type="Proteomes" id="UP000736335"/>
    </source>
</evidence>
<protein>
    <submittedName>
        <fullName evidence="1">Uncharacterized protein</fullName>
    </submittedName>
</protein>
<dbReference type="EMBL" id="WIUZ02000010">
    <property type="protein sequence ID" value="KAF9783432.1"/>
    <property type="molecule type" value="Genomic_DNA"/>
</dbReference>
<reference evidence="1" key="2">
    <citation type="submission" date="2020-11" db="EMBL/GenBank/DDBJ databases">
        <authorList>
            <consortium name="DOE Joint Genome Institute"/>
            <person name="Kuo A."/>
            <person name="Miyauchi S."/>
            <person name="Kiss E."/>
            <person name="Drula E."/>
            <person name="Kohler A."/>
            <person name="Sanchez-Garcia M."/>
            <person name="Andreopoulos B."/>
            <person name="Barry K.W."/>
            <person name="Bonito G."/>
            <person name="Buee M."/>
            <person name="Carver A."/>
            <person name="Chen C."/>
            <person name="Cichocki N."/>
            <person name="Clum A."/>
            <person name="Culley D."/>
            <person name="Crous P.W."/>
            <person name="Fauchery L."/>
            <person name="Girlanda M."/>
            <person name="Hayes R."/>
            <person name="Keri Z."/>
            <person name="Labutti K."/>
            <person name="Lipzen A."/>
            <person name="Lombard V."/>
            <person name="Magnuson J."/>
            <person name="Maillard F."/>
            <person name="Morin E."/>
            <person name="Murat C."/>
            <person name="Nolan M."/>
            <person name="Ohm R."/>
            <person name="Pangilinan J."/>
            <person name="Pereira M."/>
            <person name="Perotto S."/>
            <person name="Peter M."/>
            <person name="Riley R."/>
            <person name="Sitrit Y."/>
            <person name="Stielow B."/>
            <person name="Szollosi G."/>
            <person name="Zifcakova L."/>
            <person name="Stursova M."/>
            <person name="Spatafora J.W."/>
            <person name="Tedersoo L."/>
            <person name="Vaario L.-M."/>
            <person name="Yamada A."/>
            <person name="Yan M."/>
            <person name="Wang P."/>
            <person name="Xu J."/>
            <person name="Bruns T."/>
            <person name="Baldrian P."/>
            <person name="Vilgalys R."/>
            <person name="Henrissat B."/>
            <person name="Grigoriev I.V."/>
            <person name="Hibbett D."/>
            <person name="Nagy L.G."/>
            <person name="Martin F.M."/>
        </authorList>
    </citation>
    <scope>NUCLEOTIDE SEQUENCE</scope>
    <source>
        <strain evidence="1">UH-Tt-Lm1</strain>
    </source>
</reference>